<dbReference type="eggNOG" id="COG1641">
    <property type="taxonomic scope" value="Bacteria"/>
</dbReference>
<evidence type="ECO:0000313" key="4">
    <source>
        <dbReference type="EMBL" id="EET59197.1"/>
    </source>
</evidence>
<evidence type="ECO:0000256" key="3">
    <source>
        <dbReference type="SAM" id="MobiDB-lite"/>
    </source>
</evidence>
<keyword evidence="1 2" id="KW-0533">Nickel</keyword>
<accession>C6LJS4</accession>
<dbReference type="OrthoDB" id="9765625at2"/>
<comment type="caution">
    <text evidence="4">The sequence shown here is derived from an EMBL/GenBank/DDBJ whole genome shotgun (WGS) entry which is preliminary data.</text>
</comment>
<comment type="catalytic activity">
    <reaction evidence="2">
        <text>Ni(II)-pyridinium-3,5-bisthiocarboxylate mononucleotide = pyridinium-3,5-bisthiocarboxylate mononucleotide + Ni(2+)</text>
        <dbReference type="Rhea" id="RHEA:54784"/>
        <dbReference type="ChEBI" id="CHEBI:49786"/>
        <dbReference type="ChEBI" id="CHEBI:137372"/>
        <dbReference type="ChEBI" id="CHEBI:137373"/>
        <dbReference type="EC" id="4.99.1.12"/>
    </reaction>
</comment>
<dbReference type="PANTHER" id="PTHR36566">
    <property type="entry name" value="NICKEL INSERTION PROTEIN-RELATED"/>
    <property type="match status" value="1"/>
</dbReference>
<evidence type="ECO:0000313" key="5">
    <source>
        <dbReference type="Proteomes" id="UP000005561"/>
    </source>
</evidence>
<keyword evidence="2" id="KW-0456">Lyase</keyword>
<gene>
    <name evidence="2" type="primary">larC</name>
    <name evidence="4" type="ORF">BRYFOR_08911</name>
</gene>
<evidence type="ECO:0000256" key="1">
    <source>
        <dbReference type="ARBA" id="ARBA00022596"/>
    </source>
</evidence>
<dbReference type="Gene3D" id="3.30.70.1380">
    <property type="entry name" value="Transcriptional regulatory protein pf0864 domain like"/>
    <property type="match status" value="1"/>
</dbReference>
<dbReference type="GO" id="GO:0016829">
    <property type="term" value="F:lyase activity"/>
    <property type="evidence" value="ECO:0007669"/>
    <property type="project" value="UniProtKB-UniRule"/>
</dbReference>
<protein>
    <recommendedName>
        <fullName evidence="2">Pyridinium-3,5-bisthiocarboxylic acid mononucleotide nickel insertion protein</fullName>
        <shortName evidence="2">P2TMN nickel insertion protein</shortName>
        <ecNumber evidence="2">4.99.1.12</ecNumber>
    </recommendedName>
    <alternativeName>
        <fullName evidence="2">Nickel-pincer cofactor biosynthesis protein LarC</fullName>
    </alternativeName>
</protein>
<dbReference type="PANTHER" id="PTHR36566:SF1">
    <property type="entry name" value="PYRIDINIUM-3,5-BISTHIOCARBOXYLIC ACID MONONUCLEOTIDE NICKEL INSERTION PROTEIN"/>
    <property type="match status" value="1"/>
</dbReference>
<dbReference type="Pfam" id="PF01969">
    <property type="entry name" value="Ni_insertion"/>
    <property type="match status" value="1"/>
</dbReference>
<reference evidence="4" key="1">
    <citation type="submission" date="2009-07" db="EMBL/GenBank/DDBJ databases">
        <authorList>
            <person name="Weinstock G."/>
            <person name="Sodergren E."/>
            <person name="Clifton S."/>
            <person name="Fulton L."/>
            <person name="Fulton B."/>
            <person name="Courtney L."/>
            <person name="Fronick C."/>
            <person name="Harrison M."/>
            <person name="Strong C."/>
            <person name="Farmer C."/>
            <person name="Delahaunty K."/>
            <person name="Markovic C."/>
            <person name="Hall O."/>
            <person name="Minx P."/>
            <person name="Tomlinson C."/>
            <person name="Mitreva M."/>
            <person name="Nelson J."/>
            <person name="Hou S."/>
            <person name="Wollam A."/>
            <person name="Pepin K.H."/>
            <person name="Johnson M."/>
            <person name="Bhonagiri V."/>
            <person name="Nash W.E."/>
            <person name="Warren W."/>
            <person name="Chinwalla A."/>
            <person name="Mardis E.R."/>
            <person name="Wilson R.K."/>
        </authorList>
    </citation>
    <scope>NUCLEOTIDE SEQUENCE [LARGE SCALE GENOMIC DNA]</scope>
    <source>
        <strain evidence="4">DSM 14469</strain>
    </source>
</reference>
<feature type="region of interest" description="Disordered" evidence="3">
    <location>
        <begin position="56"/>
        <end position="82"/>
    </location>
</feature>
<dbReference type="EMBL" id="ACCL02000021">
    <property type="protein sequence ID" value="EET59197.1"/>
    <property type="molecule type" value="Genomic_DNA"/>
</dbReference>
<sequence>MTLGALLDLGVDEQKFLQELDKLHVEGYHIKIEETDKNGIRAKHVNVCVDGVPEESGDIHLNGHEHGKASGHEHTHTHDHAHPHRNFADIRRMIEQSALEENVRELALRIFGRVAAAEAKVHGKSIDEVHFHEVGAVDSIIDIVGCAILINMIKPDKICASVLHEGHGFVRCQHGLLSVPVPATSEILAAAGAPLAQIDIEGELITPTGAAIITELAEHFGVMPGMRITRTGWGAGTKNLPVPNVLRVYQGTAIEAEGAETGRAPESTDADGLAEKRAGQEENTDYVQDEILVLEANLDDCTGEMLGAAMGALLEEGALDVFYTPIYMKKNRPAYRLTVLAKPQDGARMERLMFRHTTTIGIRRRTEMRSILKREQVQVNTPCGKMAAKKVYLGEEERIYPEYESAVKLAAENGKSLWEIYRSYGKS</sequence>
<dbReference type="HAMAP" id="MF_01074">
    <property type="entry name" value="LarC"/>
    <property type="match status" value="1"/>
</dbReference>
<feature type="region of interest" description="Disordered" evidence="3">
    <location>
        <begin position="257"/>
        <end position="282"/>
    </location>
</feature>
<keyword evidence="5" id="KW-1185">Reference proteome</keyword>
<dbReference type="AlphaFoldDB" id="C6LJS4"/>
<dbReference type="InterPro" id="IPR002822">
    <property type="entry name" value="Ni_insertion"/>
</dbReference>
<feature type="compositionally biased region" description="Basic and acidic residues" evidence="3">
    <location>
        <begin position="57"/>
        <end position="82"/>
    </location>
</feature>
<dbReference type="GO" id="GO:0051604">
    <property type="term" value="P:protein maturation"/>
    <property type="evidence" value="ECO:0007669"/>
    <property type="project" value="UniProtKB-UniRule"/>
</dbReference>
<proteinExistence type="inferred from homology"/>
<name>C6LJS4_9FIRM</name>
<dbReference type="STRING" id="168384.SAMN05660368_02000"/>
<dbReference type="NCBIfam" id="TIGR00299">
    <property type="entry name" value="nickel pincer cofactor biosynthesis protein LarC"/>
    <property type="match status" value="1"/>
</dbReference>
<comment type="function">
    <text evidence="2">Involved in the biosynthesis of a nickel-pincer cofactor ((SCS)Ni(II) pincer complex). Binds Ni(2+), and functions in nickel delivery to pyridinium-3,5-bisthiocarboxylic acid mononucleotide (P2TMN), to form the mature cofactor. Is thus probably required for the activation of nickel-pincer cofactor-dependent enzymes.</text>
</comment>
<evidence type="ECO:0000256" key="2">
    <source>
        <dbReference type="HAMAP-Rule" id="MF_01074"/>
    </source>
</evidence>
<organism evidence="4 5">
    <name type="scientific">Marvinbryantia formatexigens DSM 14469</name>
    <dbReference type="NCBI Taxonomy" id="478749"/>
    <lineage>
        <taxon>Bacteria</taxon>
        <taxon>Bacillati</taxon>
        <taxon>Bacillota</taxon>
        <taxon>Clostridia</taxon>
        <taxon>Lachnospirales</taxon>
        <taxon>Lachnospiraceae</taxon>
        <taxon>Marvinbryantia</taxon>
    </lineage>
</organism>
<dbReference type="Proteomes" id="UP000005561">
    <property type="component" value="Unassembled WGS sequence"/>
</dbReference>
<dbReference type="EC" id="4.99.1.12" evidence="2"/>
<dbReference type="GO" id="GO:0016151">
    <property type="term" value="F:nickel cation binding"/>
    <property type="evidence" value="ECO:0007669"/>
    <property type="project" value="UniProtKB-UniRule"/>
</dbReference>
<comment type="similarity">
    <text evidence="2">Belongs to the LarC family.</text>
</comment>